<dbReference type="AlphaFoldDB" id="A0A016U109"/>
<evidence type="ECO:0000313" key="4">
    <source>
        <dbReference type="Proteomes" id="UP000024635"/>
    </source>
</evidence>
<gene>
    <name evidence="3" type="primary">Acey_s0063.g3464</name>
    <name evidence="3" type="synonym">Acey-cfim-2</name>
    <name evidence="3" type="ORF">Y032_0063g3464</name>
</gene>
<organism evidence="3 4">
    <name type="scientific">Ancylostoma ceylanicum</name>
    <dbReference type="NCBI Taxonomy" id="53326"/>
    <lineage>
        <taxon>Eukaryota</taxon>
        <taxon>Metazoa</taxon>
        <taxon>Ecdysozoa</taxon>
        <taxon>Nematoda</taxon>
        <taxon>Chromadorea</taxon>
        <taxon>Rhabditida</taxon>
        <taxon>Rhabditina</taxon>
        <taxon>Rhabditomorpha</taxon>
        <taxon>Strongyloidea</taxon>
        <taxon>Ancylostomatidae</taxon>
        <taxon>Ancylostomatinae</taxon>
        <taxon>Ancylostoma</taxon>
    </lineage>
</organism>
<proteinExistence type="predicted"/>
<feature type="transmembrane region" description="Helical" evidence="2">
    <location>
        <begin position="109"/>
        <end position="126"/>
    </location>
</feature>
<feature type="compositionally biased region" description="Basic residues" evidence="1">
    <location>
        <begin position="73"/>
        <end position="84"/>
    </location>
</feature>
<keyword evidence="2" id="KW-0812">Transmembrane</keyword>
<evidence type="ECO:0000313" key="3">
    <source>
        <dbReference type="EMBL" id="EYC08984.1"/>
    </source>
</evidence>
<name>A0A016U109_9BILA</name>
<sequence length="142" mass="16800">MLIVLLNHWFLHHLAELYYLKVILLKVLSSCIIILFARHDTLNGIENKAYASGGGSSRSKHRDRSRSRSRDRDRKRRRRSRSRSRSFKFKLSIAFTTTLSRSLSLNMELTVVLPFSKVCYTAIFFFKYRVFRTSRTFTFVLL</sequence>
<accession>A0A016U109</accession>
<keyword evidence="4" id="KW-1185">Reference proteome</keyword>
<keyword evidence="2" id="KW-1133">Transmembrane helix</keyword>
<keyword evidence="2" id="KW-0472">Membrane</keyword>
<dbReference type="EMBL" id="JARK01001399">
    <property type="protein sequence ID" value="EYC08984.1"/>
    <property type="molecule type" value="Genomic_DNA"/>
</dbReference>
<feature type="region of interest" description="Disordered" evidence="1">
    <location>
        <begin position="51"/>
        <end position="84"/>
    </location>
</feature>
<protein>
    <submittedName>
        <fullName evidence="3">Uncharacterized protein</fullName>
    </submittedName>
</protein>
<dbReference type="Proteomes" id="UP000024635">
    <property type="component" value="Unassembled WGS sequence"/>
</dbReference>
<feature type="transmembrane region" description="Helical" evidence="2">
    <location>
        <begin position="87"/>
        <end position="103"/>
    </location>
</feature>
<feature type="transmembrane region" description="Helical" evidence="2">
    <location>
        <begin position="18"/>
        <end position="37"/>
    </location>
</feature>
<evidence type="ECO:0000256" key="1">
    <source>
        <dbReference type="SAM" id="MobiDB-lite"/>
    </source>
</evidence>
<comment type="caution">
    <text evidence="3">The sequence shown here is derived from an EMBL/GenBank/DDBJ whole genome shotgun (WGS) entry which is preliminary data.</text>
</comment>
<evidence type="ECO:0000256" key="2">
    <source>
        <dbReference type="SAM" id="Phobius"/>
    </source>
</evidence>
<reference evidence="4" key="1">
    <citation type="journal article" date="2015" name="Nat. Genet.">
        <title>The genome and transcriptome of the zoonotic hookworm Ancylostoma ceylanicum identify infection-specific gene families.</title>
        <authorList>
            <person name="Schwarz E.M."/>
            <person name="Hu Y."/>
            <person name="Antoshechkin I."/>
            <person name="Miller M.M."/>
            <person name="Sternberg P.W."/>
            <person name="Aroian R.V."/>
        </authorList>
    </citation>
    <scope>NUCLEOTIDE SEQUENCE</scope>
    <source>
        <strain evidence="4">HY135</strain>
    </source>
</reference>
<dbReference type="OrthoDB" id="10065185at2759"/>